<dbReference type="GeneID" id="36591376"/>
<feature type="region of interest" description="Disordered" evidence="1">
    <location>
        <begin position="103"/>
        <end position="130"/>
    </location>
</feature>
<evidence type="ECO:0000256" key="1">
    <source>
        <dbReference type="SAM" id="MobiDB-lite"/>
    </source>
</evidence>
<keyword evidence="4" id="KW-1185">Reference proteome</keyword>
<dbReference type="RefSeq" id="XP_024735370.1">
    <property type="nucleotide sequence ID" value="XM_024883299.1"/>
</dbReference>
<organism evidence="3 4">
    <name type="scientific">Hyaloscypha bicolor E</name>
    <dbReference type="NCBI Taxonomy" id="1095630"/>
    <lineage>
        <taxon>Eukaryota</taxon>
        <taxon>Fungi</taxon>
        <taxon>Dikarya</taxon>
        <taxon>Ascomycota</taxon>
        <taxon>Pezizomycotina</taxon>
        <taxon>Leotiomycetes</taxon>
        <taxon>Helotiales</taxon>
        <taxon>Hyaloscyphaceae</taxon>
        <taxon>Hyaloscypha</taxon>
        <taxon>Hyaloscypha bicolor</taxon>
    </lineage>
</organism>
<sequence length="246" mass="26640">MPPAALFEVQTIKPNMAPTRPSPDRKTTCKDILSAISTGIKKSTAHPRRPKVDLDKCCGVADVGTGSPCPKPLRDCQTHSRAQKRVVAGRSCSYDMTITAPAWNGGPRSYKSPEDNGEGSSKGATKAEKRGVEKHFYIGESVPRVEIPCSKQGGKGKDKANREDSKEKAPSSDAPAQPKEKKPGPKAWTALEIEVAKVIREYAGHKISTIEHLEVARKIIEKVRGNEGGVTEERPVGFYRVVGWGA</sequence>
<dbReference type="OrthoDB" id="21678at2759"/>
<dbReference type="PROSITE" id="PS51505">
    <property type="entry name" value="SCA7"/>
    <property type="match status" value="1"/>
</dbReference>
<dbReference type="Pfam" id="PF08313">
    <property type="entry name" value="SCA7"/>
    <property type="match status" value="1"/>
</dbReference>
<gene>
    <name evidence="3" type="ORF">K444DRAFT_631058</name>
</gene>
<dbReference type="InParanoid" id="A0A2J6T623"/>
<dbReference type="Proteomes" id="UP000235371">
    <property type="component" value="Unassembled WGS sequence"/>
</dbReference>
<name>A0A2J6T623_9HELO</name>
<dbReference type="EMBL" id="KZ613822">
    <property type="protein sequence ID" value="PMD58466.1"/>
    <property type="molecule type" value="Genomic_DNA"/>
</dbReference>
<reference evidence="3 4" key="1">
    <citation type="submission" date="2016-04" db="EMBL/GenBank/DDBJ databases">
        <title>A degradative enzymes factory behind the ericoid mycorrhizal symbiosis.</title>
        <authorList>
            <consortium name="DOE Joint Genome Institute"/>
            <person name="Martino E."/>
            <person name="Morin E."/>
            <person name="Grelet G."/>
            <person name="Kuo A."/>
            <person name="Kohler A."/>
            <person name="Daghino S."/>
            <person name="Barry K."/>
            <person name="Choi C."/>
            <person name="Cichocki N."/>
            <person name="Clum A."/>
            <person name="Copeland A."/>
            <person name="Hainaut M."/>
            <person name="Haridas S."/>
            <person name="Labutti K."/>
            <person name="Lindquist E."/>
            <person name="Lipzen A."/>
            <person name="Khouja H.-R."/>
            <person name="Murat C."/>
            <person name="Ohm R."/>
            <person name="Olson A."/>
            <person name="Spatafora J."/>
            <person name="Veneault-Fourrey C."/>
            <person name="Henrissat B."/>
            <person name="Grigoriev I."/>
            <person name="Martin F."/>
            <person name="Perotto S."/>
        </authorList>
    </citation>
    <scope>NUCLEOTIDE SEQUENCE [LARGE SCALE GENOMIC DNA]</scope>
    <source>
        <strain evidence="3 4">E</strain>
    </source>
</reference>
<feature type="compositionally biased region" description="Basic and acidic residues" evidence="1">
    <location>
        <begin position="155"/>
        <end position="170"/>
    </location>
</feature>
<evidence type="ECO:0000313" key="4">
    <source>
        <dbReference type="Proteomes" id="UP000235371"/>
    </source>
</evidence>
<dbReference type="InterPro" id="IPR013243">
    <property type="entry name" value="SCA7_dom"/>
</dbReference>
<proteinExistence type="predicted"/>
<feature type="domain" description="SCA7" evidence="2">
    <location>
        <begin position="45"/>
        <end position="113"/>
    </location>
</feature>
<feature type="region of interest" description="Disordered" evidence="1">
    <location>
        <begin position="147"/>
        <end position="187"/>
    </location>
</feature>
<dbReference type="AlphaFoldDB" id="A0A2J6T623"/>
<evidence type="ECO:0000259" key="2">
    <source>
        <dbReference type="PROSITE" id="PS51505"/>
    </source>
</evidence>
<protein>
    <recommendedName>
        <fullName evidence="2">SCA7 domain-containing protein</fullName>
    </recommendedName>
</protein>
<evidence type="ECO:0000313" key="3">
    <source>
        <dbReference type="EMBL" id="PMD58466.1"/>
    </source>
</evidence>
<accession>A0A2J6T623</accession>